<keyword evidence="2" id="KW-1015">Disulfide bond</keyword>
<evidence type="ECO:0000313" key="6">
    <source>
        <dbReference type="RefSeq" id="XP_017769711.1"/>
    </source>
</evidence>
<protein>
    <submittedName>
        <fullName evidence="6">Protein spaetzle-like</fullName>
    </submittedName>
</protein>
<sequence>MSENTKDYNAQRDHVVFPERTNYDDYMVKMSSRINPKVSKKKSSCIMNLCDEVDNYPTEYITRVMKDHKYDNLFNDDDIVPFDISQRNQFDGEETLCSTMQHVYKPKKAMNTNKTERIIVNIEGRKQTLVFETCVENTKCQFSEMFPNDYQTECKQRYVVRRLWALNDEKQPAFDSFEVPSCCVCTYKKK</sequence>
<dbReference type="Proteomes" id="UP000695000">
    <property type="component" value="Unplaced"/>
</dbReference>
<keyword evidence="5" id="KW-1185">Reference proteome</keyword>
<feature type="domain" description="Spaetzle" evidence="4">
    <location>
        <begin position="95"/>
        <end position="186"/>
    </location>
</feature>
<dbReference type="InterPro" id="IPR052444">
    <property type="entry name" value="Spz/Toll_ligand-like"/>
</dbReference>
<keyword evidence="1" id="KW-0732">Signal</keyword>
<dbReference type="SUPFAM" id="SSF57501">
    <property type="entry name" value="Cystine-knot cytokines"/>
    <property type="match status" value="1"/>
</dbReference>
<organism evidence="5 6">
    <name type="scientific">Nicrophorus vespilloides</name>
    <name type="common">Boreal carrion beetle</name>
    <dbReference type="NCBI Taxonomy" id="110193"/>
    <lineage>
        <taxon>Eukaryota</taxon>
        <taxon>Metazoa</taxon>
        <taxon>Ecdysozoa</taxon>
        <taxon>Arthropoda</taxon>
        <taxon>Hexapoda</taxon>
        <taxon>Insecta</taxon>
        <taxon>Pterygota</taxon>
        <taxon>Neoptera</taxon>
        <taxon>Endopterygota</taxon>
        <taxon>Coleoptera</taxon>
        <taxon>Polyphaga</taxon>
        <taxon>Staphyliniformia</taxon>
        <taxon>Silphidae</taxon>
        <taxon>Nicrophorinae</taxon>
        <taxon>Nicrophorus</taxon>
    </lineage>
</organism>
<dbReference type="RefSeq" id="XP_017769711.1">
    <property type="nucleotide sequence ID" value="XM_017914222.1"/>
</dbReference>
<dbReference type="PANTHER" id="PTHR23199:SF12">
    <property type="entry name" value="NEUROTROPHIN 1-RELATED"/>
    <property type="match status" value="1"/>
</dbReference>
<evidence type="ECO:0000256" key="1">
    <source>
        <dbReference type="ARBA" id="ARBA00022729"/>
    </source>
</evidence>
<reference evidence="6" key="1">
    <citation type="submission" date="2025-08" db="UniProtKB">
        <authorList>
            <consortium name="RefSeq"/>
        </authorList>
    </citation>
    <scope>IDENTIFICATION</scope>
    <source>
        <tissue evidence="6">Whole Larva</tissue>
    </source>
</reference>
<dbReference type="InterPro" id="IPR029034">
    <property type="entry name" value="Cystine-knot_cytokine"/>
</dbReference>
<evidence type="ECO:0000256" key="2">
    <source>
        <dbReference type="ARBA" id="ARBA00023157"/>
    </source>
</evidence>
<proteinExistence type="predicted"/>
<accession>A0ABM1M561</accession>
<keyword evidence="3" id="KW-0325">Glycoprotein</keyword>
<dbReference type="Pfam" id="PF16077">
    <property type="entry name" value="Spaetzle"/>
    <property type="match status" value="1"/>
</dbReference>
<dbReference type="Gene3D" id="2.10.90.10">
    <property type="entry name" value="Cystine-knot cytokines"/>
    <property type="match status" value="1"/>
</dbReference>
<gene>
    <name evidence="6" type="primary">LOC108557627</name>
</gene>
<evidence type="ECO:0000313" key="5">
    <source>
        <dbReference type="Proteomes" id="UP000695000"/>
    </source>
</evidence>
<dbReference type="GeneID" id="108557627"/>
<name>A0ABM1M561_NICVS</name>
<dbReference type="PANTHER" id="PTHR23199">
    <property type="entry name" value="NEUROTROPHIN 1-RELATED"/>
    <property type="match status" value="1"/>
</dbReference>
<dbReference type="InterPro" id="IPR032104">
    <property type="entry name" value="Spaetzle"/>
</dbReference>
<evidence type="ECO:0000259" key="4">
    <source>
        <dbReference type="Pfam" id="PF16077"/>
    </source>
</evidence>
<evidence type="ECO:0000256" key="3">
    <source>
        <dbReference type="ARBA" id="ARBA00023180"/>
    </source>
</evidence>